<comment type="catalytic activity">
    <reaction evidence="1">
        <text>ATP + protein L-histidine = ADP + protein N-phospho-L-histidine.</text>
        <dbReference type="EC" id="2.7.13.3"/>
    </reaction>
</comment>
<gene>
    <name evidence="11" type="ORF">UIB01_02445</name>
</gene>
<reference evidence="11 12" key="1">
    <citation type="submission" date="2014-03" db="EMBL/GenBank/DDBJ databases">
        <title>Complete genome sequence of Pseudomonas stutzeri 19SMN4.</title>
        <authorList>
            <person name="Brunet-Galmes I."/>
            <person name="Nogales B."/>
            <person name="Busquets A."/>
            <person name="Pena A."/>
            <person name="Gomila M."/>
            <person name="Garcia-Valdes E."/>
            <person name="Lalucat J."/>
            <person name="Bennasar A."/>
            <person name="Bosch R."/>
        </authorList>
    </citation>
    <scope>NUCLEOTIDE SEQUENCE [LARGE SCALE GENOMIC DNA]</scope>
    <source>
        <strain evidence="11 12">19SMN4</strain>
    </source>
</reference>
<dbReference type="PANTHER" id="PTHR43711">
    <property type="entry name" value="TWO-COMPONENT HISTIDINE KINASE"/>
    <property type="match status" value="1"/>
</dbReference>
<dbReference type="Gene3D" id="3.30.565.10">
    <property type="entry name" value="Histidine kinase-like ATPase, C-terminal domain"/>
    <property type="match status" value="1"/>
</dbReference>
<dbReference type="EMBL" id="CP007509">
    <property type="protein sequence ID" value="AHY41378.1"/>
    <property type="molecule type" value="Genomic_DNA"/>
</dbReference>
<evidence type="ECO:0000256" key="1">
    <source>
        <dbReference type="ARBA" id="ARBA00000085"/>
    </source>
</evidence>
<dbReference type="InterPro" id="IPR003594">
    <property type="entry name" value="HATPase_dom"/>
</dbReference>
<evidence type="ECO:0000256" key="5">
    <source>
        <dbReference type="ARBA" id="ARBA00022777"/>
    </source>
</evidence>
<feature type="transmembrane region" description="Helical" evidence="8">
    <location>
        <begin position="303"/>
        <end position="327"/>
    </location>
</feature>
<dbReference type="InterPro" id="IPR011623">
    <property type="entry name" value="7TMR_DISM_rcpt_extracell_dom1"/>
</dbReference>
<sequence>MRYVFLFFLALLPALAAAVELDEHTRHLPLGQVMQVFEDPLGEARIEDVASTAFESRFQPHQTAVFNAGYSRSVHWVRVDLHYRPQVAQGARRWLLEVAYPPLDSLQLYLADGQGGYRLARDTGDTKPWASREIRQGNYLFEIELQPEQPQRAYLRVESEGSIQVPLSLWSQHAYLEAQPGRIYVLGMIYGVLLAMLVYNLFIYISIRDPSYLYYILYIAAFGLYQVSVNGAGVQFLWPDRPWWANAATPLLIGATGLFGCLFTRSFLRTAEHSRWVDWLLRLIIAFSVVVMVLALATDYGVALRLATALALLFTLAVFAAGILAWLRGMRVARYFIIAWSALLVGGQINTLMVLGHLPHNFLTMYASQLGAALEVVLLSMALADRINALKDERAKILENARAELEQLNRELAESNRLKDEFLSNISHELRTPMMGVMGALELLPKSDTVEELQQYQHIATGSARDMMRLVNNILVLSELRAGKLRLQEQRFSLRDTAARLHQQFGGLARDKGLAFDLEFDEKLPDRVYGDGEKLEQSICHLLDNAVKFTSRGAVNLRFTGAIERRQLQLNVEVVDSGIGFSDADQAFLYHQFRQVDGSMTRRYGGLGIGLAISRGLIQVLGGWLEQQSRPGLGSRFGIHVRFALSSADGPAADAASAVPPSAPIA</sequence>
<dbReference type="Pfam" id="PF00512">
    <property type="entry name" value="HisKA"/>
    <property type="match status" value="1"/>
</dbReference>
<dbReference type="InterPro" id="IPR004358">
    <property type="entry name" value="Sig_transdc_His_kin-like_C"/>
</dbReference>
<feature type="transmembrane region" description="Helical" evidence="8">
    <location>
        <begin position="334"/>
        <end position="356"/>
    </location>
</feature>
<protein>
    <recommendedName>
        <fullName evidence="2">histidine kinase</fullName>
        <ecNumber evidence="2">2.7.13.3</ecNumber>
    </recommendedName>
</protein>
<evidence type="ECO:0000313" key="12">
    <source>
        <dbReference type="Proteomes" id="UP000025238"/>
    </source>
</evidence>
<dbReference type="SUPFAM" id="SSF55874">
    <property type="entry name" value="ATPase domain of HSP90 chaperone/DNA topoisomerase II/histidine kinase"/>
    <property type="match status" value="1"/>
</dbReference>
<feature type="transmembrane region" description="Helical" evidence="8">
    <location>
        <begin position="279"/>
        <end position="297"/>
    </location>
</feature>
<keyword evidence="4" id="KW-0808">Transferase</keyword>
<keyword evidence="8" id="KW-1133">Transmembrane helix</keyword>
<keyword evidence="8" id="KW-0472">Membrane</keyword>
<keyword evidence="9" id="KW-0732">Signal</keyword>
<evidence type="ECO:0000256" key="9">
    <source>
        <dbReference type="SAM" id="SignalP"/>
    </source>
</evidence>
<dbReference type="AlphaFoldDB" id="A0A023WMJ5"/>
<dbReference type="PATRIC" id="fig|316.97.peg.497"/>
<evidence type="ECO:0000256" key="3">
    <source>
        <dbReference type="ARBA" id="ARBA00022553"/>
    </source>
</evidence>
<dbReference type="PANTHER" id="PTHR43711:SF26">
    <property type="entry name" value="SENSOR HISTIDINE KINASE RCSC"/>
    <property type="match status" value="1"/>
</dbReference>
<evidence type="ECO:0000313" key="11">
    <source>
        <dbReference type="EMBL" id="AHY41378.1"/>
    </source>
</evidence>
<dbReference type="Gene3D" id="2.60.40.2380">
    <property type="match status" value="1"/>
</dbReference>
<dbReference type="InterPro" id="IPR036097">
    <property type="entry name" value="HisK_dim/P_sf"/>
</dbReference>
<dbReference type="Gene3D" id="1.10.287.130">
    <property type="match status" value="1"/>
</dbReference>
<proteinExistence type="predicted"/>
<dbReference type="PRINTS" id="PR00344">
    <property type="entry name" value="BCTRLSENSOR"/>
</dbReference>
<feature type="transmembrane region" description="Helical" evidence="8">
    <location>
        <begin position="212"/>
        <end position="238"/>
    </location>
</feature>
<dbReference type="OrthoDB" id="9797243at2"/>
<feature type="signal peptide" evidence="9">
    <location>
        <begin position="1"/>
        <end position="18"/>
    </location>
</feature>
<evidence type="ECO:0000256" key="7">
    <source>
        <dbReference type="SAM" id="Coils"/>
    </source>
</evidence>
<keyword evidence="5 11" id="KW-0418">Kinase</keyword>
<dbReference type="InterPro" id="IPR011622">
    <property type="entry name" value="7TMR_DISM_rcpt_extracell_dom2"/>
</dbReference>
<evidence type="ECO:0000256" key="4">
    <source>
        <dbReference type="ARBA" id="ARBA00022679"/>
    </source>
</evidence>
<feature type="transmembrane region" description="Helical" evidence="8">
    <location>
        <begin position="183"/>
        <end position="205"/>
    </location>
</feature>
<feature type="domain" description="Histidine kinase" evidence="10">
    <location>
        <begin position="425"/>
        <end position="645"/>
    </location>
</feature>
<dbReference type="PROSITE" id="PS50109">
    <property type="entry name" value="HIS_KIN"/>
    <property type="match status" value="1"/>
</dbReference>
<keyword evidence="6" id="KW-0902">Two-component regulatory system</keyword>
<feature type="coiled-coil region" evidence="7">
    <location>
        <begin position="387"/>
        <end position="425"/>
    </location>
</feature>
<evidence type="ECO:0000256" key="8">
    <source>
        <dbReference type="SAM" id="Phobius"/>
    </source>
</evidence>
<evidence type="ECO:0000259" key="10">
    <source>
        <dbReference type="PROSITE" id="PS50109"/>
    </source>
</evidence>
<organism evidence="11 12">
    <name type="scientific">Stutzerimonas stutzeri</name>
    <name type="common">Pseudomonas stutzeri</name>
    <dbReference type="NCBI Taxonomy" id="316"/>
    <lineage>
        <taxon>Bacteria</taxon>
        <taxon>Pseudomonadati</taxon>
        <taxon>Pseudomonadota</taxon>
        <taxon>Gammaproteobacteria</taxon>
        <taxon>Pseudomonadales</taxon>
        <taxon>Pseudomonadaceae</taxon>
        <taxon>Stutzerimonas</taxon>
    </lineage>
</organism>
<dbReference type="SMART" id="SM00388">
    <property type="entry name" value="HisKA"/>
    <property type="match status" value="1"/>
</dbReference>
<keyword evidence="3" id="KW-0597">Phosphoprotein</keyword>
<dbReference type="InterPro" id="IPR005467">
    <property type="entry name" value="His_kinase_dom"/>
</dbReference>
<dbReference type="CDD" id="cd00082">
    <property type="entry name" value="HisKA"/>
    <property type="match status" value="1"/>
</dbReference>
<dbReference type="SMART" id="SM00387">
    <property type="entry name" value="HATPase_c"/>
    <property type="match status" value="1"/>
</dbReference>
<feature type="transmembrane region" description="Helical" evidence="8">
    <location>
        <begin position="244"/>
        <end position="267"/>
    </location>
</feature>
<dbReference type="EC" id="2.7.13.3" evidence="2"/>
<keyword evidence="8" id="KW-0812">Transmembrane</keyword>
<dbReference type="InterPro" id="IPR050736">
    <property type="entry name" value="Sensor_HK_Regulatory"/>
</dbReference>
<dbReference type="Pfam" id="PF02518">
    <property type="entry name" value="HATPase_c"/>
    <property type="match status" value="1"/>
</dbReference>
<dbReference type="SUPFAM" id="SSF47384">
    <property type="entry name" value="Homodimeric domain of signal transducing histidine kinase"/>
    <property type="match status" value="1"/>
</dbReference>
<dbReference type="Pfam" id="PF07695">
    <property type="entry name" value="7TMR-DISM_7TM"/>
    <property type="match status" value="1"/>
</dbReference>
<evidence type="ECO:0000256" key="6">
    <source>
        <dbReference type="ARBA" id="ARBA00023012"/>
    </source>
</evidence>
<keyword evidence="7" id="KW-0175">Coiled coil</keyword>
<dbReference type="Pfam" id="PF07696">
    <property type="entry name" value="7TMR-DISMED2"/>
    <property type="match status" value="1"/>
</dbReference>
<name>A0A023WMJ5_STUST</name>
<accession>A0A023WMJ5</accession>
<dbReference type="InterPro" id="IPR036890">
    <property type="entry name" value="HATPase_C_sf"/>
</dbReference>
<feature type="chain" id="PRO_5001527260" description="histidine kinase" evidence="9">
    <location>
        <begin position="19"/>
        <end position="666"/>
    </location>
</feature>
<evidence type="ECO:0000256" key="2">
    <source>
        <dbReference type="ARBA" id="ARBA00012438"/>
    </source>
</evidence>
<dbReference type="GO" id="GO:0000155">
    <property type="term" value="F:phosphorelay sensor kinase activity"/>
    <property type="evidence" value="ECO:0007669"/>
    <property type="project" value="InterPro"/>
</dbReference>
<dbReference type="Proteomes" id="UP000025238">
    <property type="component" value="Chromosome"/>
</dbReference>
<dbReference type="KEGG" id="pstu:UIB01_02445"/>
<dbReference type="InterPro" id="IPR003661">
    <property type="entry name" value="HisK_dim/P_dom"/>
</dbReference>